<proteinExistence type="predicted"/>
<accession>A0ABN9YFX9</accession>
<feature type="coiled-coil region" evidence="1">
    <location>
        <begin position="164"/>
        <end position="217"/>
    </location>
</feature>
<protein>
    <submittedName>
        <fullName evidence="3">Uncharacterized protein</fullName>
    </submittedName>
</protein>
<dbReference type="EMBL" id="CAUYUJ010022241">
    <property type="protein sequence ID" value="CAK0909687.1"/>
    <property type="molecule type" value="Genomic_DNA"/>
</dbReference>
<evidence type="ECO:0000313" key="4">
    <source>
        <dbReference type="Proteomes" id="UP001189429"/>
    </source>
</evidence>
<feature type="region of interest" description="Disordered" evidence="2">
    <location>
        <begin position="380"/>
        <end position="402"/>
    </location>
</feature>
<organism evidence="3 4">
    <name type="scientific">Prorocentrum cordatum</name>
    <dbReference type="NCBI Taxonomy" id="2364126"/>
    <lineage>
        <taxon>Eukaryota</taxon>
        <taxon>Sar</taxon>
        <taxon>Alveolata</taxon>
        <taxon>Dinophyceae</taxon>
        <taxon>Prorocentrales</taxon>
        <taxon>Prorocentraceae</taxon>
        <taxon>Prorocentrum</taxon>
    </lineage>
</organism>
<evidence type="ECO:0000256" key="2">
    <source>
        <dbReference type="SAM" id="MobiDB-lite"/>
    </source>
</evidence>
<comment type="caution">
    <text evidence="3">The sequence shown here is derived from an EMBL/GenBank/DDBJ whole genome shotgun (WGS) entry which is preliminary data.</text>
</comment>
<evidence type="ECO:0000256" key="1">
    <source>
        <dbReference type="SAM" id="Coils"/>
    </source>
</evidence>
<feature type="non-terminal residue" evidence="3">
    <location>
        <position position="1"/>
    </location>
</feature>
<gene>
    <name evidence="3" type="ORF">PCOR1329_LOCUS84042</name>
</gene>
<evidence type="ECO:0000313" key="3">
    <source>
        <dbReference type="EMBL" id="CAK0909687.1"/>
    </source>
</evidence>
<dbReference type="Proteomes" id="UP001189429">
    <property type="component" value="Unassembled WGS sequence"/>
</dbReference>
<reference evidence="3" key="1">
    <citation type="submission" date="2023-10" db="EMBL/GenBank/DDBJ databases">
        <authorList>
            <person name="Chen Y."/>
            <person name="Shah S."/>
            <person name="Dougan E. K."/>
            <person name="Thang M."/>
            <person name="Chan C."/>
        </authorList>
    </citation>
    <scope>NUCLEOTIDE SEQUENCE [LARGE SCALE GENOMIC DNA]</scope>
</reference>
<feature type="non-terminal residue" evidence="3">
    <location>
        <position position="753"/>
    </location>
</feature>
<feature type="region of interest" description="Disordered" evidence="2">
    <location>
        <begin position="39"/>
        <end position="84"/>
    </location>
</feature>
<name>A0ABN9YFX9_9DINO</name>
<keyword evidence="4" id="KW-1185">Reference proteome</keyword>
<sequence length="753" mass="83304">ATTAATRTGTQPTCSTYLEMAAKRCVGADKERIEAVLNSLAPKPGFSQAPQPGTRAAPRAAEDAAQKATNAQQRTYRRREQLKADLEQAEEDFLERSAEVAAAEDRIKEELRQHPLGTQRGEGGGANKPSLPIGALLGDDDLKVDMGELLKLGEEDAFISAEDIAELEARKANFAQEAKQAAKQAFAAAATKPKEQRQREQEFLEELRAKKKRKVEEYGKGAGKDDGTDVEIEEPRAVEVAAEAALGGESPPSDYTGEERELPWQLQFENATSENRIARRRPPAYMQDAVAYQFCAEGARSRGQERGGRAQAVQEYYITPLSAGFEEQRNYRGCGQEVKLEKVAFKPGIDVKADWDQPIQWRGTLAPRLAELQRCEGKGPRASRLENLRGSTAGTAPLNGGIGNRAEAKEALVGYATWAQGQEATGAGKLQRTTRDQPRRDNEIRIGDRETRSMADYMDAKGAQWAAKWRSQTSREQLLNALELARRLLKRRKQLVRLIMDVETRGTLPWQLMVTLVSLLRQDTGGDRSNGLLPEVVKLWSKTRGEYTNERVVSMARKWGAAVAGNSALKEAVVRPFADEVFERAPQKMYAATVLCDLAKVFGWGCRRALCTLIEMLNRRRSRSVREKPAYAEPVEPEMSICAGARRGIIFGRFALCASLKKVRAKCQQVCVKSWVDDVTARTEGSKAKLALSRKSAAIGKGKEVTQEIAPRLRSRNITASLKEQAPDLGIDRGSIAKSKFKRARRVAHADRQ</sequence>
<keyword evidence="1" id="KW-0175">Coiled coil</keyword>